<sequence length="173" mass="19514">MKILVGSPVSLEEFETIDLFISWLDVIPDNARFSIVGTSKFFIIGKNGREWKKGYEFGIVDADINIFVVGGDLALYPEVFYIAKENDAKLVVGFCEIQNFIDFNFVKAKFWAHTQETSLASIVLLNFLGKVHNNIYFPLEKTKNQTGVVAEGVAPVFLELKKNFFSSEEAEDV</sequence>
<gene>
    <name evidence="1" type="ORF">XD57_0180</name>
</gene>
<name>A0A101ERT3_9THEM</name>
<reference evidence="1 2" key="1">
    <citation type="journal article" date="2015" name="MBio">
        <title>Genome-Resolved Metagenomic Analysis Reveals Roles for Candidate Phyla and Other Microbial Community Members in Biogeochemical Transformations in Oil Reservoirs.</title>
        <authorList>
            <person name="Hu P."/>
            <person name="Tom L."/>
            <person name="Singh A."/>
            <person name="Thomas B.C."/>
            <person name="Baker B.J."/>
            <person name="Piceno Y.M."/>
            <person name="Andersen G.L."/>
            <person name="Banfield J.F."/>
        </authorList>
    </citation>
    <scope>NUCLEOTIDE SEQUENCE [LARGE SCALE GENOMIC DNA]</scope>
    <source>
        <strain evidence="1">46_26</strain>
    </source>
</reference>
<dbReference type="PATRIC" id="fig|93930.3.peg.809"/>
<evidence type="ECO:0000313" key="2">
    <source>
        <dbReference type="Proteomes" id="UP000058636"/>
    </source>
</evidence>
<organism evidence="1 2">
    <name type="scientific">Thermotoga petrophila</name>
    <dbReference type="NCBI Taxonomy" id="93929"/>
    <lineage>
        <taxon>Bacteria</taxon>
        <taxon>Thermotogati</taxon>
        <taxon>Thermotogota</taxon>
        <taxon>Thermotogae</taxon>
        <taxon>Thermotogales</taxon>
        <taxon>Thermotogaceae</taxon>
        <taxon>Thermotoga</taxon>
    </lineage>
</organism>
<dbReference type="EMBL" id="LGFG01000007">
    <property type="protein sequence ID" value="KUK23714.1"/>
    <property type="molecule type" value="Genomic_DNA"/>
</dbReference>
<protein>
    <submittedName>
        <fullName evidence="1">Uncharacterized protein</fullName>
    </submittedName>
</protein>
<evidence type="ECO:0000313" key="1">
    <source>
        <dbReference type="EMBL" id="KUK23714.1"/>
    </source>
</evidence>
<proteinExistence type="predicted"/>
<dbReference type="AlphaFoldDB" id="A0A101ERT3"/>
<accession>A0A101ERT3</accession>
<dbReference type="RefSeq" id="WP_012896598.1">
    <property type="nucleotide sequence ID" value="NZ_DAITJQ010000001.1"/>
</dbReference>
<comment type="caution">
    <text evidence="1">The sequence shown here is derived from an EMBL/GenBank/DDBJ whole genome shotgun (WGS) entry which is preliminary data.</text>
</comment>
<dbReference type="Proteomes" id="UP000058636">
    <property type="component" value="Unassembled WGS sequence"/>
</dbReference>